<dbReference type="GO" id="GO:0022857">
    <property type="term" value="F:transmembrane transporter activity"/>
    <property type="evidence" value="ECO:0007669"/>
    <property type="project" value="InterPro"/>
</dbReference>
<keyword evidence="5" id="KW-1133">Transmembrane helix</keyword>
<dbReference type="Pfam" id="PF02472">
    <property type="entry name" value="ExbD"/>
    <property type="match status" value="1"/>
</dbReference>
<accession>A0A917LK75</accession>
<comment type="similarity">
    <text evidence="2 7">Belongs to the ExbD/TolR family.</text>
</comment>
<keyword evidence="7" id="KW-0653">Protein transport</keyword>
<evidence type="ECO:0000313" key="9">
    <source>
        <dbReference type="Proteomes" id="UP000625976"/>
    </source>
</evidence>
<evidence type="ECO:0000256" key="2">
    <source>
        <dbReference type="ARBA" id="ARBA00005811"/>
    </source>
</evidence>
<dbReference type="AlphaFoldDB" id="A0A917LK75"/>
<keyword evidence="6" id="KW-0472">Membrane</keyword>
<reference evidence="8" key="2">
    <citation type="submission" date="2020-09" db="EMBL/GenBank/DDBJ databases">
        <authorList>
            <person name="Sun Q."/>
            <person name="Zhou Y."/>
        </authorList>
    </citation>
    <scope>NUCLEOTIDE SEQUENCE</scope>
    <source>
        <strain evidence="8">CGMCC 1.12751</strain>
    </source>
</reference>
<gene>
    <name evidence="8" type="ORF">GCM10010976_02640</name>
</gene>
<evidence type="ECO:0000256" key="1">
    <source>
        <dbReference type="ARBA" id="ARBA00004162"/>
    </source>
</evidence>
<keyword evidence="7" id="KW-0813">Transport</keyword>
<dbReference type="PANTHER" id="PTHR30558">
    <property type="entry name" value="EXBD MEMBRANE COMPONENT OF PMF-DRIVEN MACROMOLECULE IMPORT SYSTEM"/>
    <property type="match status" value="1"/>
</dbReference>
<comment type="caution">
    <text evidence="8">The sequence shown here is derived from an EMBL/GenBank/DDBJ whole genome shotgun (WGS) entry which is preliminary data.</text>
</comment>
<reference evidence="8" key="1">
    <citation type="journal article" date="2014" name="Int. J. Syst. Evol. Microbiol.">
        <title>Complete genome sequence of Corynebacterium casei LMG S-19264T (=DSM 44701T), isolated from a smear-ripened cheese.</title>
        <authorList>
            <consortium name="US DOE Joint Genome Institute (JGI-PGF)"/>
            <person name="Walter F."/>
            <person name="Albersmeier A."/>
            <person name="Kalinowski J."/>
            <person name="Ruckert C."/>
        </authorList>
    </citation>
    <scope>NUCLEOTIDE SEQUENCE</scope>
    <source>
        <strain evidence="8">CGMCC 1.12751</strain>
    </source>
</reference>
<protein>
    <submittedName>
        <fullName evidence="8">Biopolymer transporter ExbD</fullName>
    </submittedName>
</protein>
<dbReference type="RefSeq" id="WP_188461096.1">
    <property type="nucleotide sequence ID" value="NZ_BMFQ01000001.1"/>
</dbReference>
<evidence type="ECO:0000256" key="6">
    <source>
        <dbReference type="ARBA" id="ARBA00023136"/>
    </source>
</evidence>
<comment type="subcellular location">
    <subcellularLocation>
        <location evidence="1">Cell membrane</location>
        <topology evidence="1">Single-pass membrane protein</topology>
    </subcellularLocation>
    <subcellularLocation>
        <location evidence="7">Cell membrane</location>
        <topology evidence="7">Single-pass type II membrane protein</topology>
    </subcellularLocation>
</comment>
<keyword evidence="9" id="KW-1185">Reference proteome</keyword>
<organism evidence="8 9">
    <name type="scientific">Bizionia arctica</name>
    <dbReference type="NCBI Taxonomy" id="1495645"/>
    <lineage>
        <taxon>Bacteria</taxon>
        <taxon>Pseudomonadati</taxon>
        <taxon>Bacteroidota</taxon>
        <taxon>Flavobacteriia</taxon>
        <taxon>Flavobacteriales</taxon>
        <taxon>Flavobacteriaceae</taxon>
        <taxon>Bizionia</taxon>
    </lineage>
</organism>
<dbReference type="PANTHER" id="PTHR30558:SF3">
    <property type="entry name" value="BIOPOLYMER TRANSPORT PROTEIN EXBD-RELATED"/>
    <property type="match status" value="1"/>
</dbReference>
<keyword evidence="4 7" id="KW-0812">Transmembrane</keyword>
<evidence type="ECO:0000256" key="4">
    <source>
        <dbReference type="ARBA" id="ARBA00022692"/>
    </source>
</evidence>
<evidence type="ECO:0000256" key="7">
    <source>
        <dbReference type="RuleBase" id="RU003879"/>
    </source>
</evidence>
<dbReference type="InterPro" id="IPR003400">
    <property type="entry name" value="ExbD"/>
</dbReference>
<keyword evidence="3" id="KW-1003">Cell membrane</keyword>
<dbReference type="GO" id="GO:0005886">
    <property type="term" value="C:plasma membrane"/>
    <property type="evidence" value="ECO:0007669"/>
    <property type="project" value="UniProtKB-SubCell"/>
</dbReference>
<evidence type="ECO:0000256" key="5">
    <source>
        <dbReference type="ARBA" id="ARBA00022989"/>
    </source>
</evidence>
<name>A0A917LK75_9FLAO</name>
<evidence type="ECO:0000256" key="3">
    <source>
        <dbReference type="ARBA" id="ARBA00022475"/>
    </source>
</evidence>
<dbReference type="Proteomes" id="UP000625976">
    <property type="component" value="Unassembled WGS sequence"/>
</dbReference>
<evidence type="ECO:0000313" key="8">
    <source>
        <dbReference type="EMBL" id="GGG34411.1"/>
    </source>
</evidence>
<sequence>MAKRSAPEVNAGSMADIAFLLLIFFLVTTTIETDSGLNRKLPPIDDSTEIPPIIREKNIFQLNVNKNNDLFLKTGGEEKIIKIKDLRAAAVAFLDNGGGAGTDACKRCQGKKNPRSSDNFDKAIISLQNDRATKYDTYIVVQNEIIAAYNELRNREFEKSYPNLGINFVEADKRYSDPRTSSAEKANLKDKLEVIKILIPQKFSEAEPKKSN</sequence>
<dbReference type="GO" id="GO:0015031">
    <property type="term" value="P:protein transport"/>
    <property type="evidence" value="ECO:0007669"/>
    <property type="project" value="UniProtKB-KW"/>
</dbReference>
<proteinExistence type="inferred from homology"/>
<dbReference type="EMBL" id="BMFQ01000001">
    <property type="protein sequence ID" value="GGG34411.1"/>
    <property type="molecule type" value="Genomic_DNA"/>
</dbReference>